<proteinExistence type="predicted"/>
<gene>
    <name evidence="2" type="ORF">EJD97_024363</name>
</gene>
<dbReference type="InterPro" id="IPR027433">
    <property type="entry name" value="Lipoxygenase_dom_3"/>
</dbReference>
<accession>A0A6N2C449</accession>
<dbReference type="InterPro" id="IPR013819">
    <property type="entry name" value="LipOase_C"/>
</dbReference>
<dbReference type="SUPFAM" id="SSF48484">
    <property type="entry name" value="Lipoxigenase"/>
    <property type="match status" value="1"/>
</dbReference>
<dbReference type="GO" id="GO:0016702">
    <property type="term" value="F:oxidoreductase activity, acting on single donors with incorporation of molecular oxygen, incorporation of two atoms of oxygen"/>
    <property type="evidence" value="ECO:0007669"/>
    <property type="project" value="InterPro"/>
</dbReference>
<dbReference type="InterPro" id="IPR036226">
    <property type="entry name" value="LipOase_C_sf"/>
</dbReference>
<dbReference type="EMBL" id="RXGB01000844">
    <property type="protein sequence ID" value="TMX01516.1"/>
    <property type="molecule type" value="Genomic_DNA"/>
</dbReference>
<name>A0A6N2C449_SOLCI</name>
<dbReference type="Pfam" id="PF00305">
    <property type="entry name" value="Lipoxygenase"/>
    <property type="match status" value="1"/>
</dbReference>
<protein>
    <recommendedName>
        <fullName evidence="1">Lipoxygenase domain-containing protein</fullName>
    </recommendedName>
</protein>
<organism evidence="2">
    <name type="scientific">Solanum chilense</name>
    <name type="common">Tomato</name>
    <name type="synonym">Lycopersicon chilense</name>
    <dbReference type="NCBI Taxonomy" id="4083"/>
    <lineage>
        <taxon>Eukaryota</taxon>
        <taxon>Viridiplantae</taxon>
        <taxon>Streptophyta</taxon>
        <taxon>Embryophyta</taxon>
        <taxon>Tracheophyta</taxon>
        <taxon>Spermatophyta</taxon>
        <taxon>Magnoliopsida</taxon>
        <taxon>eudicotyledons</taxon>
        <taxon>Gunneridae</taxon>
        <taxon>Pentapetalae</taxon>
        <taxon>asterids</taxon>
        <taxon>lamiids</taxon>
        <taxon>Solanales</taxon>
        <taxon>Solanaceae</taxon>
        <taxon>Solanoideae</taxon>
        <taxon>Solaneae</taxon>
        <taxon>Solanum</taxon>
        <taxon>Solanum subgen. Lycopersicon</taxon>
    </lineage>
</organism>
<dbReference type="Gene3D" id="4.10.372.10">
    <property type="entry name" value="Lipoxygenase-1, Domain 3"/>
    <property type="match status" value="1"/>
</dbReference>
<dbReference type="GO" id="GO:0046872">
    <property type="term" value="F:metal ion binding"/>
    <property type="evidence" value="ECO:0007669"/>
    <property type="project" value="InterPro"/>
</dbReference>
<reference evidence="2" key="1">
    <citation type="submission" date="2019-05" db="EMBL/GenBank/DDBJ databases">
        <title>The de novo reference genome and transcriptome assemblies of the wild tomato species Solanum chilense.</title>
        <authorList>
            <person name="Stam R."/>
            <person name="Nosenko T."/>
            <person name="Hoerger A.C."/>
            <person name="Stephan W."/>
            <person name="Seidel M.A."/>
            <person name="Kuhn J.M.M."/>
            <person name="Haberer G."/>
            <person name="Tellier A."/>
        </authorList>
    </citation>
    <scope>NUCLEOTIDE SEQUENCE</scope>
    <source>
        <tissue evidence="2">Mature leaves</tissue>
    </source>
</reference>
<dbReference type="PROSITE" id="PS51393">
    <property type="entry name" value="LIPOXYGENASE_3"/>
    <property type="match status" value="1"/>
</dbReference>
<sequence length="77" mass="8560">MSFGIYVPRDEKFTPLKMTDFIGIALKVIVQLLIPELESLGNINLNEFNSFEDILKIYGGGINLPDAVLQRSSTGML</sequence>
<feature type="domain" description="Lipoxygenase" evidence="1">
    <location>
        <begin position="1"/>
        <end position="77"/>
    </location>
</feature>
<dbReference type="AlphaFoldDB" id="A0A6N2C449"/>
<comment type="caution">
    <text evidence="2">The sequence shown here is derived from an EMBL/GenBank/DDBJ whole genome shotgun (WGS) entry which is preliminary data.</text>
</comment>
<evidence type="ECO:0000259" key="1">
    <source>
        <dbReference type="PROSITE" id="PS51393"/>
    </source>
</evidence>
<evidence type="ECO:0000313" key="2">
    <source>
        <dbReference type="EMBL" id="TMX01516.1"/>
    </source>
</evidence>